<feature type="transmembrane region" description="Helical" evidence="1">
    <location>
        <begin position="112"/>
        <end position="131"/>
    </location>
</feature>
<accession>A0A928GIS1</accession>
<evidence type="ECO:0000313" key="3">
    <source>
        <dbReference type="Proteomes" id="UP000763088"/>
    </source>
</evidence>
<gene>
    <name evidence="2" type="ORF">E7102_07440</name>
</gene>
<evidence type="ECO:0000313" key="2">
    <source>
        <dbReference type="EMBL" id="MBE6266285.1"/>
    </source>
</evidence>
<feature type="transmembrane region" description="Helical" evidence="1">
    <location>
        <begin position="137"/>
        <end position="159"/>
    </location>
</feature>
<feature type="transmembrane region" description="Helical" evidence="1">
    <location>
        <begin position="86"/>
        <end position="105"/>
    </location>
</feature>
<feature type="transmembrane region" description="Helical" evidence="1">
    <location>
        <begin position="53"/>
        <end position="74"/>
    </location>
</feature>
<reference evidence="2" key="1">
    <citation type="submission" date="2019-04" db="EMBL/GenBank/DDBJ databases">
        <title>Evolution of Biomass-Degrading Anaerobic Consortia Revealed by Metagenomics.</title>
        <authorList>
            <person name="Peng X."/>
        </authorList>
    </citation>
    <scope>NUCLEOTIDE SEQUENCE</scope>
    <source>
        <strain evidence="2">SIG141</strain>
    </source>
</reference>
<name>A0A928GIS1_XYLRU</name>
<sequence length="235" mass="27324">MYDYQGLQDVFFIMLYGMAGFFAMLACVYLLLRRGNAFAEDVRSSCVLRRWTAVFMAAIVASHVWWYVLGTCFLTDDRLVRNITTIMLDHVTLVPLTMAVLLAMLQDRRRPLWPWLLAQAPEVLAAALGIAGRSEFWGYQVVHYWQLGVIAVFVVYYIIALRQYGRWLLDNYADLEHKEVWQSMVFIIVLLAVYMVYTSNAGELVREYLSQIITLVIIAFLLWRVETLQELDNEL</sequence>
<evidence type="ECO:0000256" key="1">
    <source>
        <dbReference type="SAM" id="Phobius"/>
    </source>
</evidence>
<dbReference type="EMBL" id="SUYD01000008">
    <property type="protein sequence ID" value="MBE6266285.1"/>
    <property type="molecule type" value="Genomic_DNA"/>
</dbReference>
<feature type="transmembrane region" description="Helical" evidence="1">
    <location>
        <begin position="209"/>
        <end position="225"/>
    </location>
</feature>
<organism evidence="2 3">
    <name type="scientific">Xylanibacter ruminicola</name>
    <name type="common">Prevotella ruminicola</name>
    <dbReference type="NCBI Taxonomy" id="839"/>
    <lineage>
        <taxon>Bacteria</taxon>
        <taxon>Pseudomonadati</taxon>
        <taxon>Bacteroidota</taxon>
        <taxon>Bacteroidia</taxon>
        <taxon>Bacteroidales</taxon>
        <taxon>Prevotellaceae</taxon>
        <taxon>Xylanibacter</taxon>
    </lineage>
</organism>
<proteinExistence type="predicted"/>
<feature type="transmembrane region" description="Helical" evidence="1">
    <location>
        <begin position="180"/>
        <end position="197"/>
    </location>
</feature>
<feature type="transmembrane region" description="Helical" evidence="1">
    <location>
        <begin position="12"/>
        <end position="32"/>
    </location>
</feature>
<keyword evidence="1" id="KW-1133">Transmembrane helix</keyword>
<dbReference type="AlphaFoldDB" id="A0A928GIS1"/>
<keyword evidence="1" id="KW-0812">Transmembrane</keyword>
<keyword evidence="1" id="KW-0472">Membrane</keyword>
<dbReference type="Proteomes" id="UP000763088">
    <property type="component" value="Unassembled WGS sequence"/>
</dbReference>
<protein>
    <submittedName>
        <fullName evidence="2">Uncharacterized protein</fullName>
    </submittedName>
</protein>
<comment type="caution">
    <text evidence="2">The sequence shown here is derived from an EMBL/GenBank/DDBJ whole genome shotgun (WGS) entry which is preliminary data.</text>
</comment>